<evidence type="ECO:0000256" key="1">
    <source>
        <dbReference type="SAM" id="MobiDB-lite"/>
    </source>
</evidence>
<accession>A0A1I3RED0</accession>
<dbReference type="RefSeq" id="WP_177193023.1">
    <property type="nucleotide sequence ID" value="NZ_FORX01000003.1"/>
</dbReference>
<dbReference type="AlphaFoldDB" id="A0A1I3RED0"/>
<dbReference type="Proteomes" id="UP000198635">
    <property type="component" value="Unassembled WGS sequence"/>
</dbReference>
<protein>
    <submittedName>
        <fullName evidence="2">Uncharacterized protein</fullName>
    </submittedName>
</protein>
<sequence>MRNFKAWWRTALNRPKDRREPRSGTDNPSTRREPCAGDSKDHTASLLNAEPPTHTLQ</sequence>
<dbReference type="STRING" id="52560.SAMN04488082_103148"/>
<proteinExistence type="predicted"/>
<evidence type="ECO:0000313" key="2">
    <source>
        <dbReference type="EMBL" id="SFJ44984.1"/>
    </source>
</evidence>
<feature type="region of interest" description="Disordered" evidence="1">
    <location>
        <begin position="1"/>
        <end position="57"/>
    </location>
</feature>
<dbReference type="EMBL" id="FORX01000003">
    <property type="protein sequence ID" value="SFJ44984.1"/>
    <property type="molecule type" value="Genomic_DNA"/>
</dbReference>
<reference evidence="3" key="1">
    <citation type="submission" date="2016-10" db="EMBL/GenBank/DDBJ databases">
        <authorList>
            <person name="Varghese N."/>
            <person name="Submissions S."/>
        </authorList>
    </citation>
    <scope>NUCLEOTIDE SEQUENCE [LARGE SCALE GENOMIC DNA]</scope>
    <source>
        <strain evidence="3">DSM 5918</strain>
    </source>
</reference>
<evidence type="ECO:0000313" key="3">
    <source>
        <dbReference type="Proteomes" id="UP000198635"/>
    </source>
</evidence>
<name>A0A1I3RED0_9BACT</name>
<feature type="compositionally biased region" description="Basic and acidic residues" evidence="1">
    <location>
        <begin position="14"/>
        <end position="43"/>
    </location>
</feature>
<gene>
    <name evidence="2" type="ORF">SAMN04488082_103148</name>
</gene>
<organism evidence="2 3">
    <name type="scientific">Desulfomicrobium apsheronum</name>
    <dbReference type="NCBI Taxonomy" id="52560"/>
    <lineage>
        <taxon>Bacteria</taxon>
        <taxon>Pseudomonadati</taxon>
        <taxon>Thermodesulfobacteriota</taxon>
        <taxon>Desulfovibrionia</taxon>
        <taxon>Desulfovibrionales</taxon>
        <taxon>Desulfomicrobiaceae</taxon>
        <taxon>Desulfomicrobium</taxon>
    </lineage>
</organism>
<keyword evidence="3" id="KW-1185">Reference proteome</keyword>